<organism evidence="7 10">
    <name type="scientific">Gilliamella apicola</name>
    <dbReference type="NCBI Taxonomy" id="1196095"/>
    <lineage>
        <taxon>Bacteria</taxon>
        <taxon>Pseudomonadati</taxon>
        <taxon>Pseudomonadota</taxon>
        <taxon>Gammaproteobacteria</taxon>
        <taxon>Orbales</taxon>
        <taxon>Orbaceae</taxon>
        <taxon>Gilliamella</taxon>
    </lineage>
</organism>
<evidence type="ECO:0000256" key="2">
    <source>
        <dbReference type="ARBA" id="ARBA00022692"/>
    </source>
</evidence>
<evidence type="ECO:0000256" key="1">
    <source>
        <dbReference type="ARBA" id="ARBA00004141"/>
    </source>
</evidence>
<comment type="subcellular location">
    <subcellularLocation>
        <location evidence="1">Membrane</location>
        <topology evidence="1">Multi-pass membrane protein</topology>
    </subcellularLocation>
</comment>
<dbReference type="GO" id="GO:0005886">
    <property type="term" value="C:plasma membrane"/>
    <property type="evidence" value="ECO:0007669"/>
    <property type="project" value="TreeGrafter"/>
</dbReference>
<dbReference type="PROSITE" id="PS01005">
    <property type="entry name" value="FORMATE_NITRITE_TP_1"/>
    <property type="match status" value="1"/>
</dbReference>
<reference evidence="9 10" key="1">
    <citation type="submission" date="2017-03" db="EMBL/GenBank/DDBJ databases">
        <title>Comparative genomics of honeybee gut symbionts reveal geographically distinct and subgroup specific antibiotic resistance.</title>
        <authorList>
            <person name="Ludvigsen J."/>
            <person name="Porcellato D."/>
            <person name="Labee-Lund T.M."/>
            <person name="Amdam G.V."/>
            <person name="Rudi K."/>
        </authorList>
    </citation>
    <scope>NUCLEOTIDE SEQUENCE [LARGE SCALE GENOMIC DNA]</scope>
    <source>
        <strain evidence="7 10">A-7-12</strain>
        <strain evidence="8 9">A-9-12</strain>
    </source>
</reference>
<feature type="transmembrane region" description="Helical" evidence="6">
    <location>
        <begin position="227"/>
        <end position="248"/>
    </location>
</feature>
<evidence type="ECO:0000256" key="4">
    <source>
        <dbReference type="ARBA" id="ARBA00023136"/>
    </source>
</evidence>
<dbReference type="PANTHER" id="PTHR30520:SF8">
    <property type="entry name" value="NITRITE TRANSPORTER NIRC"/>
    <property type="match status" value="1"/>
</dbReference>
<dbReference type="RefSeq" id="WP_086300755.1">
    <property type="nucleotide sequence ID" value="NZ_CAMLEZ010000004.1"/>
</dbReference>
<sequence length="255" mass="27609">MYTDTINKCAANAARIVQFAKSNALGFWLSSAMAGAYVGLGIILIFTLGNSVDPALRPLLMGATFGIALTLVVIAGSELFTGHTMFLTFGVKCKSITHKQMWFVLPQTWLGNLLGSIFVAVIYFYAATPLLSTDTSLVHSAALAKTSAPASALFFRGILCNWLVCLAIWMANRVEGSAKFIAIWWCLLAFIACGYEHSVANMTLFSLSWLGNHSDNYTLAGIGHNLLWVSLGNIVSGAIFMGLGYWYATPKSERP</sequence>
<dbReference type="OrthoDB" id="9786493at2"/>
<dbReference type="Proteomes" id="UP000194800">
    <property type="component" value="Unassembled WGS sequence"/>
</dbReference>
<dbReference type="GO" id="GO:0015499">
    <property type="term" value="F:formate transmembrane transporter activity"/>
    <property type="evidence" value="ECO:0007669"/>
    <property type="project" value="TreeGrafter"/>
</dbReference>
<dbReference type="AlphaFoldDB" id="A0A242NKS8"/>
<evidence type="ECO:0000313" key="9">
    <source>
        <dbReference type="Proteomes" id="UP000194800"/>
    </source>
</evidence>
<evidence type="ECO:0000256" key="5">
    <source>
        <dbReference type="ARBA" id="ARBA00049660"/>
    </source>
</evidence>
<feature type="transmembrane region" description="Helical" evidence="6">
    <location>
        <begin position="101"/>
        <end position="126"/>
    </location>
</feature>
<feature type="transmembrane region" description="Helical" evidence="6">
    <location>
        <begin position="181"/>
        <end position="207"/>
    </location>
</feature>
<keyword evidence="4 6" id="KW-0472">Membrane</keyword>
<dbReference type="NCBIfam" id="NF008595">
    <property type="entry name" value="PRK11562.1"/>
    <property type="match status" value="1"/>
</dbReference>
<keyword evidence="3 6" id="KW-1133">Transmembrane helix</keyword>
<feature type="transmembrane region" description="Helical" evidence="6">
    <location>
        <begin position="146"/>
        <end position="169"/>
    </location>
</feature>
<evidence type="ECO:0000313" key="8">
    <source>
        <dbReference type="EMBL" id="OTQ10892.1"/>
    </source>
</evidence>
<dbReference type="NCBIfam" id="TIGR00790">
    <property type="entry name" value="fnt"/>
    <property type="match status" value="1"/>
</dbReference>
<dbReference type="InterPro" id="IPR024002">
    <property type="entry name" value="For/NO2_transpt_CS"/>
</dbReference>
<dbReference type="EMBL" id="NARP01000008">
    <property type="protein sequence ID" value="OTQ00536.1"/>
    <property type="molecule type" value="Genomic_DNA"/>
</dbReference>
<gene>
    <name evidence="8" type="ORF">B6C91_03855</name>
    <name evidence="7" type="ORF">B6D08_04205</name>
</gene>
<evidence type="ECO:0000313" key="7">
    <source>
        <dbReference type="EMBL" id="OTQ00536.1"/>
    </source>
</evidence>
<dbReference type="PANTHER" id="PTHR30520">
    <property type="entry name" value="FORMATE TRANSPORTER-RELATED"/>
    <property type="match status" value="1"/>
</dbReference>
<proteinExistence type="inferred from homology"/>
<accession>A0A242NKS8</accession>
<dbReference type="Gene3D" id="1.20.1080.10">
    <property type="entry name" value="Glycerol uptake facilitator protein"/>
    <property type="match status" value="1"/>
</dbReference>
<comment type="similarity">
    <text evidence="5">Belongs to the FNT transporter (TC 1.A.16) family.</text>
</comment>
<protein>
    <submittedName>
        <fullName evidence="7">Nitrite transporter NirC</fullName>
    </submittedName>
</protein>
<feature type="transmembrane region" description="Helical" evidence="6">
    <location>
        <begin position="25"/>
        <end position="47"/>
    </location>
</feature>
<evidence type="ECO:0000256" key="3">
    <source>
        <dbReference type="ARBA" id="ARBA00022989"/>
    </source>
</evidence>
<dbReference type="Pfam" id="PF01226">
    <property type="entry name" value="Form_Nir_trans"/>
    <property type="match status" value="1"/>
</dbReference>
<keyword evidence="2 6" id="KW-0812">Transmembrane</keyword>
<evidence type="ECO:0000256" key="6">
    <source>
        <dbReference type="SAM" id="Phobius"/>
    </source>
</evidence>
<dbReference type="InterPro" id="IPR000292">
    <property type="entry name" value="For/NO2_transpt"/>
</dbReference>
<dbReference type="Proteomes" id="UP000194977">
    <property type="component" value="Unassembled WGS sequence"/>
</dbReference>
<dbReference type="InterPro" id="IPR023271">
    <property type="entry name" value="Aquaporin-like"/>
</dbReference>
<feature type="transmembrane region" description="Helical" evidence="6">
    <location>
        <begin position="59"/>
        <end position="80"/>
    </location>
</feature>
<evidence type="ECO:0000313" key="10">
    <source>
        <dbReference type="Proteomes" id="UP000194977"/>
    </source>
</evidence>
<keyword evidence="9" id="KW-1185">Reference proteome</keyword>
<comment type="caution">
    <text evidence="7">The sequence shown here is derived from an EMBL/GenBank/DDBJ whole genome shotgun (WGS) entry which is preliminary data.</text>
</comment>
<name>A0A242NKS8_9GAMM</name>
<dbReference type="PROSITE" id="PS01006">
    <property type="entry name" value="FORMATE_NITRITE_TP_2"/>
    <property type="match status" value="1"/>
</dbReference>
<dbReference type="EMBL" id="NART01000011">
    <property type="protein sequence ID" value="OTQ10892.1"/>
    <property type="molecule type" value="Genomic_DNA"/>
</dbReference>